<proteinExistence type="predicted"/>
<reference evidence="2" key="2">
    <citation type="submission" date="2023-06" db="EMBL/GenBank/DDBJ databases">
        <authorList>
            <consortium name="Lawrence Berkeley National Laboratory"/>
            <person name="Haridas S."/>
            <person name="Hensen N."/>
            <person name="Bonometti L."/>
            <person name="Westerberg I."/>
            <person name="Brannstrom I.O."/>
            <person name="Guillou S."/>
            <person name="Cros-Aarteil S."/>
            <person name="Calhoun S."/>
            <person name="Kuo A."/>
            <person name="Mondo S."/>
            <person name="Pangilinan J."/>
            <person name="Riley R."/>
            <person name="Labutti K."/>
            <person name="Andreopoulos B."/>
            <person name="Lipzen A."/>
            <person name="Chen C."/>
            <person name="Yanf M."/>
            <person name="Daum C."/>
            <person name="Ng V."/>
            <person name="Clum A."/>
            <person name="Steindorff A."/>
            <person name="Ohm R."/>
            <person name="Martin F."/>
            <person name="Silar P."/>
            <person name="Natvig D."/>
            <person name="Lalanne C."/>
            <person name="Gautier V."/>
            <person name="Ament-Velasquez S.L."/>
            <person name="Kruys A."/>
            <person name="Hutchinson M.I."/>
            <person name="Powell A.J."/>
            <person name="Barry K."/>
            <person name="Miller A.N."/>
            <person name="Grigoriev I.V."/>
            <person name="Debuchy R."/>
            <person name="Gladieux P."/>
            <person name="Thoren M.H."/>
            <person name="Johannesson H."/>
        </authorList>
    </citation>
    <scope>NUCLEOTIDE SEQUENCE</scope>
    <source>
        <strain evidence="2">CBS 955.72</strain>
    </source>
</reference>
<protein>
    <submittedName>
        <fullName evidence="2">Uncharacterized protein</fullName>
    </submittedName>
</protein>
<organism evidence="2 3">
    <name type="scientific">Lasiosphaeria hispida</name>
    <dbReference type="NCBI Taxonomy" id="260671"/>
    <lineage>
        <taxon>Eukaryota</taxon>
        <taxon>Fungi</taxon>
        <taxon>Dikarya</taxon>
        <taxon>Ascomycota</taxon>
        <taxon>Pezizomycotina</taxon>
        <taxon>Sordariomycetes</taxon>
        <taxon>Sordariomycetidae</taxon>
        <taxon>Sordariales</taxon>
        <taxon>Lasiosphaeriaceae</taxon>
        <taxon>Lasiosphaeria</taxon>
    </lineage>
</organism>
<sequence>MKKVPASQPGKTGSGVGGLEEEHLPIEQIKHDDGHEKRKGKQKMSVNVIDVDKDKGIGKGGEETVTTLTHKVSKLSLKGSYRKATQAAPSCVVVWDTEEVVTGGERE</sequence>
<evidence type="ECO:0000256" key="1">
    <source>
        <dbReference type="SAM" id="MobiDB-lite"/>
    </source>
</evidence>
<evidence type="ECO:0000313" key="2">
    <source>
        <dbReference type="EMBL" id="KAK3359461.1"/>
    </source>
</evidence>
<dbReference type="AlphaFoldDB" id="A0AAJ0HQI9"/>
<feature type="compositionally biased region" description="Basic and acidic residues" evidence="1">
    <location>
        <begin position="20"/>
        <end position="36"/>
    </location>
</feature>
<gene>
    <name evidence="2" type="ORF">B0T25DRAFT_564460</name>
</gene>
<feature type="region of interest" description="Disordered" evidence="1">
    <location>
        <begin position="1"/>
        <end position="44"/>
    </location>
</feature>
<reference evidence="2" key="1">
    <citation type="journal article" date="2023" name="Mol. Phylogenet. Evol.">
        <title>Genome-scale phylogeny and comparative genomics of the fungal order Sordariales.</title>
        <authorList>
            <person name="Hensen N."/>
            <person name="Bonometti L."/>
            <person name="Westerberg I."/>
            <person name="Brannstrom I.O."/>
            <person name="Guillou S."/>
            <person name="Cros-Aarteil S."/>
            <person name="Calhoun S."/>
            <person name="Haridas S."/>
            <person name="Kuo A."/>
            <person name="Mondo S."/>
            <person name="Pangilinan J."/>
            <person name="Riley R."/>
            <person name="LaButti K."/>
            <person name="Andreopoulos B."/>
            <person name="Lipzen A."/>
            <person name="Chen C."/>
            <person name="Yan M."/>
            <person name="Daum C."/>
            <person name="Ng V."/>
            <person name="Clum A."/>
            <person name="Steindorff A."/>
            <person name="Ohm R.A."/>
            <person name="Martin F."/>
            <person name="Silar P."/>
            <person name="Natvig D.O."/>
            <person name="Lalanne C."/>
            <person name="Gautier V."/>
            <person name="Ament-Velasquez S.L."/>
            <person name="Kruys A."/>
            <person name="Hutchinson M.I."/>
            <person name="Powell A.J."/>
            <person name="Barry K."/>
            <person name="Miller A.N."/>
            <person name="Grigoriev I.V."/>
            <person name="Debuchy R."/>
            <person name="Gladieux P."/>
            <person name="Hiltunen Thoren M."/>
            <person name="Johannesson H."/>
        </authorList>
    </citation>
    <scope>NUCLEOTIDE SEQUENCE</scope>
    <source>
        <strain evidence="2">CBS 955.72</strain>
    </source>
</reference>
<accession>A0AAJ0HQI9</accession>
<keyword evidence="3" id="KW-1185">Reference proteome</keyword>
<name>A0AAJ0HQI9_9PEZI</name>
<dbReference type="Proteomes" id="UP001275084">
    <property type="component" value="Unassembled WGS sequence"/>
</dbReference>
<evidence type="ECO:0000313" key="3">
    <source>
        <dbReference type="Proteomes" id="UP001275084"/>
    </source>
</evidence>
<dbReference type="EMBL" id="JAUIQD010000002">
    <property type="protein sequence ID" value="KAK3359461.1"/>
    <property type="molecule type" value="Genomic_DNA"/>
</dbReference>
<comment type="caution">
    <text evidence="2">The sequence shown here is derived from an EMBL/GenBank/DDBJ whole genome shotgun (WGS) entry which is preliminary data.</text>
</comment>